<dbReference type="Gene3D" id="3.40.50.9100">
    <property type="entry name" value="Dehydroquinase, class II"/>
    <property type="match status" value="1"/>
</dbReference>
<dbReference type="InterPro" id="IPR036441">
    <property type="entry name" value="DHquinase_II_sf"/>
</dbReference>
<evidence type="ECO:0000256" key="2">
    <source>
        <dbReference type="ARBA" id="ARBA00022737"/>
    </source>
</evidence>
<keyword evidence="6" id="KW-0456">Lyase</keyword>
<dbReference type="GO" id="GO:0003855">
    <property type="term" value="F:3-dehydroquinate dehydratase activity"/>
    <property type="evidence" value="ECO:0007669"/>
    <property type="project" value="InterPro"/>
</dbReference>
<keyword evidence="4" id="KW-0442">Lipid degradation</keyword>
<dbReference type="SUPFAM" id="SSF56024">
    <property type="entry name" value="Phospholipase D/nuclease"/>
    <property type="match status" value="2"/>
</dbReference>
<keyword evidence="2" id="KW-0677">Repeat</keyword>
<proteinExistence type="predicted"/>
<feature type="domain" description="PLD phosphodiesterase" evidence="9">
    <location>
        <begin position="438"/>
        <end position="465"/>
    </location>
</feature>
<dbReference type="CDD" id="cd09105">
    <property type="entry name" value="PLDc_vPLD1_2_like_2"/>
    <property type="match status" value="1"/>
</dbReference>
<dbReference type="Gene3D" id="3.30.870.10">
    <property type="entry name" value="Endonuclease Chain A"/>
    <property type="match status" value="2"/>
</dbReference>
<keyword evidence="3" id="KW-0378">Hydrolase</keyword>
<organism evidence="11 12">
    <name type="scientific">Phytophthora nicotianae</name>
    <name type="common">Potato buckeye rot agent</name>
    <name type="synonym">Phytophthora parasitica</name>
    <dbReference type="NCBI Taxonomy" id="4792"/>
    <lineage>
        <taxon>Eukaryota</taxon>
        <taxon>Sar</taxon>
        <taxon>Stramenopiles</taxon>
        <taxon>Oomycota</taxon>
        <taxon>Peronosporomycetes</taxon>
        <taxon>Peronosporales</taxon>
        <taxon>Peronosporaceae</taxon>
        <taxon>Phytophthora</taxon>
    </lineage>
</organism>
<feature type="region of interest" description="Disordered" evidence="7">
    <location>
        <begin position="608"/>
        <end position="665"/>
    </location>
</feature>
<comment type="catalytic activity">
    <reaction evidence="1">
        <text>a 1,2-diacyl-sn-glycero-3-phosphocholine + H2O = a 1,2-diacyl-sn-glycero-3-phosphate + choline + H(+)</text>
        <dbReference type="Rhea" id="RHEA:14445"/>
        <dbReference type="ChEBI" id="CHEBI:15354"/>
        <dbReference type="ChEBI" id="CHEBI:15377"/>
        <dbReference type="ChEBI" id="CHEBI:15378"/>
        <dbReference type="ChEBI" id="CHEBI:57643"/>
        <dbReference type="ChEBI" id="CHEBI:58608"/>
        <dbReference type="EC" id="3.1.4.4"/>
    </reaction>
</comment>
<dbReference type="InterPro" id="IPR001736">
    <property type="entry name" value="PLipase_D/transphosphatidylase"/>
</dbReference>
<accession>A0A0W8DL59</accession>
<dbReference type="Proteomes" id="UP000052943">
    <property type="component" value="Unassembled WGS sequence"/>
</dbReference>
<evidence type="ECO:0000313" key="11">
    <source>
        <dbReference type="EMBL" id="KUF97076.1"/>
    </source>
</evidence>
<dbReference type="EMBL" id="LNFO01002524">
    <property type="protein sequence ID" value="KUF85464.1"/>
    <property type="molecule type" value="Genomic_DNA"/>
</dbReference>
<feature type="compositionally biased region" description="Polar residues" evidence="7">
    <location>
        <begin position="634"/>
        <end position="664"/>
    </location>
</feature>
<dbReference type="GO" id="GO:0009395">
    <property type="term" value="P:phospholipid catabolic process"/>
    <property type="evidence" value="ECO:0007669"/>
    <property type="project" value="TreeGrafter"/>
</dbReference>
<comment type="caution">
    <text evidence="11">The sequence shown here is derived from an EMBL/GenBank/DDBJ whole genome shotgun (WGS) entry which is preliminary data.</text>
</comment>
<dbReference type="SUPFAM" id="SSF52304">
    <property type="entry name" value="Type II 3-dehydroquinate dehydratase"/>
    <property type="match status" value="1"/>
</dbReference>
<evidence type="ECO:0000256" key="1">
    <source>
        <dbReference type="ARBA" id="ARBA00000798"/>
    </source>
</evidence>
<dbReference type="GO" id="GO:0005886">
    <property type="term" value="C:plasma membrane"/>
    <property type="evidence" value="ECO:0007669"/>
    <property type="project" value="TreeGrafter"/>
</dbReference>
<evidence type="ECO:0000256" key="6">
    <source>
        <dbReference type="ARBA" id="ARBA00023239"/>
    </source>
</evidence>
<dbReference type="PANTHER" id="PTHR18896">
    <property type="entry name" value="PHOSPHOLIPASE D"/>
    <property type="match status" value="1"/>
</dbReference>
<gene>
    <name evidence="10" type="ORF">AM587_10010135</name>
    <name evidence="11" type="ORF">AM587_10014961</name>
</gene>
<feature type="signal peptide" evidence="8">
    <location>
        <begin position="1"/>
        <end position="19"/>
    </location>
</feature>
<dbReference type="GO" id="GO:0004630">
    <property type="term" value="F:phospholipase D activity"/>
    <property type="evidence" value="ECO:0007669"/>
    <property type="project" value="UniProtKB-EC"/>
</dbReference>
<dbReference type="Pfam" id="PF13091">
    <property type="entry name" value="PLDc_2"/>
    <property type="match status" value="1"/>
</dbReference>
<feature type="chain" id="PRO_5007440053" evidence="8">
    <location>
        <begin position="20"/>
        <end position="818"/>
    </location>
</feature>
<protein>
    <submittedName>
        <fullName evidence="11">Phospholipase D A</fullName>
    </submittedName>
</protein>
<evidence type="ECO:0000256" key="3">
    <source>
        <dbReference type="ARBA" id="ARBA00022801"/>
    </source>
</evidence>
<name>A0A0W8DL59_PHYNI</name>
<keyword evidence="5" id="KW-0443">Lipid metabolism</keyword>
<dbReference type="PROSITE" id="PS50035">
    <property type="entry name" value="PLD"/>
    <property type="match status" value="1"/>
</dbReference>
<evidence type="ECO:0000256" key="8">
    <source>
        <dbReference type="SAM" id="SignalP"/>
    </source>
</evidence>
<evidence type="ECO:0000256" key="4">
    <source>
        <dbReference type="ARBA" id="ARBA00022963"/>
    </source>
</evidence>
<reference evidence="11 12" key="1">
    <citation type="submission" date="2015-11" db="EMBL/GenBank/DDBJ databases">
        <title>Genomes and virulence difference between two physiological races of Phytophthora nicotianae.</title>
        <authorList>
            <person name="Liu H."/>
            <person name="Ma X."/>
            <person name="Yu H."/>
            <person name="Fang D."/>
            <person name="Li Y."/>
            <person name="Wang X."/>
            <person name="Wang W."/>
            <person name="Dong Y."/>
            <person name="Xiao B."/>
        </authorList>
    </citation>
    <scope>NUCLEOTIDE SEQUENCE [LARGE SCALE GENOMIC DNA]</scope>
    <source>
        <strain evidence="11">Race 0</strain>
        <strain evidence="12">race 0</strain>
    </source>
</reference>
<dbReference type="STRING" id="4790.A0A0W8DL59"/>
<sequence length="818" mass="90843">MIVAAFIIASILVPTPSSAFSFLSWFDDTDGSSRRDKSRASGNSVDESDIIAQQPLLDPKDWFLTEQEITDSRGGVPRSDMAVYTTGNNVTSYTATNEFYNAVYDDLSSTKEGDRVMLAAWLASLVPLKPDVDPTGTKTGFKQVFAGVVERGGNVNILGWASIAGAYMPYNIKARDAINTIPPSSVNGAKAVYIFDDRIDLIASHHQKTLVIATDSSSDKKAQPIAYVGGMELAIDRWDTIHHNNTAIRDAGNITYKSKGWVDGHIRIHGPAAKDVANNFIARWNSDYLPCRSLDDELLDFENPTFEKIPSLDYASSSRTSNLGNQSVQITRTFSCQYKHYKEFAPKGENSLFHARIKAIKNAKNFIYVEDQYFVFVPELLDALMEVMPRIQRLIVVTKEQTNAFTNAGYIKYLYQMVEPIRSKYPNKFKIYTTKPERKLLIHTKLVIIDDVYLSIGSANWNRRSMTADPELNADVVDGDTVKSPEGVTVGKLPRDFRIRKFMEMTGLSYDVLDAMTFVEAADQFAVAATDESTILATNRVEHHAYFIAITEAMRKVSDPQFTCNDDDRSKERWCKHMRGCYSLPPQVRQYFSGYEHKRYARRSWGQSEGAYDAVSEPPTSPVRNLDPEMAPGNTETSISDGISANATPSGPVATSTENSSPPAENSLLRAAETTLDSDTATDFLHRSCDGITEVLLIHGPCSFTRSSWTGGDITKAELLREVQDLAVDEEISLITHDSNHEGVILDWLLNAKENEIIVLCWVGCLSDSPTILRALELVNNRVIVVSPIGIHHGTLPSTVVGVLSGRCLNLRTARRLC</sequence>
<evidence type="ECO:0000313" key="10">
    <source>
        <dbReference type="EMBL" id="KUF85464.1"/>
    </source>
</evidence>
<dbReference type="SMART" id="SM00155">
    <property type="entry name" value="PLDc"/>
    <property type="match status" value="1"/>
</dbReference>
<dbReference type="PANTHER" id="PTHR18896:SF76">
    <property type="entry name" value="PHOSPHOLIPASE"/>
    <property type="match status" value="1"/>
</dbReference>
<dbReference type="InterPro" id="IPR025202">
    <property type="entry name" value="PLD-like_dom"/>
</dbReference>
<evidence type="ECO:0000256" key="5">
    <source>
        <dbReference type="ARBA" id="ARBA00023098"/>
    </source>
</evidence>
<dbReference type="EMBL" id="LNFO01000950">
    <property type="protein sequence ID" value="KUF97076.1"/>
    <property type="molecule type" value="Genomic_DNA"/>
</dbReference>
<dbReference type="InterPro" id="IPR015679">
    <property type="entry name" value="PLipase_D_fam"/>
</dbReference>
<dbReference type="AlphaFoldDB" id="A0A0W8DL59"/>
<keyword evidence="8" id="KW-0732">Signal</keyword>
<evidence type="ECO:0000313" key="12">
    <source>
        <dbReference type="Proteomes" id="UP000052943"/>
    </source>
</evidence>
<evidence type="ECO:0000259" key="9">
    <source>
        <dbReference type="PROSITE" id="PS50035"/>
    </source>
</evidence>
<evidence type="ECO:0000256" key="7">
    <source>
        <dbReference type="SAM" id="MobiDB-lite"/>
    </source>
</evidence>